<evidence type="ECO:0000313" key="2">
    <source>
        <dbReference type="Proteomes" id="UP001595637"/>
    </source>
</evidence>
<evidence type="ECO:0000313" key="1">
    <source>
        <dbReference type="EMBL" id="MFC3387134.1"/>
    </source>
</evidence>
<dbReference type="Proteomes" id="UP001595637">
    <property type="component" value="Unassembled WGS sequence"/>
</dbReference>
<accession>A0ABV7N0Q6</accession>
<protein>
    <submittedName>
        <fullName evidence="1">DUF58 domain-containing protein</fullName>
    </submittedName>
</protein>
<dbReference type="PANTHER" id="PTHR34351:SF2">
    <property type="entry name" value="DUF58 DOMAIN-CONTAINING PROTEIN"/>
    <property type="match status" value="1"/>
</dbReference>
<name>A0ABV7N0Q6_9STAP</name>
<organism evidence="1 2">
    <name type="scientific">Salinicoccus sesuvii</name>
    <dbReference type="NCBI Taxonomy" id="868281"/>
    <lineage>
        <taxon>Bacteria</taxon>
        <taxon>Bacillati</taxon>
        <taxon>Bacillota</taxon>
        <taxon>Bacilli</taxon>
        <taxon>Bacillales</taxon>
        <taxon>Staphylococcaceae</taxon>
        <taxon>Salinicoccus</taxon>
    </lineage>
</organism>
<dbReference type="RefSeq" id="WP_380650656.1">
    <property type="nucleotide sequence ID" value="NZ_JBHRVQ010000001.1"/>
</dbReference>
<dbReference type="PANTHER" id="PTHR34351">
    <property type="entry name" value="SLR1927 PROTEIN-RELATED"/>
    <property type="match status" value="1"/>
</dbReference>
<gene>
    <name evidence="1" type="ORF">ACFOEO_00745</name>
</gene>
<comment type="caution">
    <text evidence="1">The sequence shown here is derived from an EMBL/GenBank/DDBJ whole genome shotgun (WGS) entry which is preliminary data.</text>
</comment>
<keyword evidence="2" id="KW-1185">Reference proteome</keyword>
<proteinExistence type="predicted"/>
<reference evidence="2" key="1">
    <citation type="journal article" date="2019" name="Int. J. Syst. Evol. Microbiol.">
        <title>The Global Catalogue of Microorganisms (GCM) 10K type strain sequencing project: providing services to taxonomists for standard genome sequencing and annotation.</title>
        <authorList>
            <consortium name="The Broad Institute Genomics Platform"/>
            <consortium name="The Broad Institute Genome Sequencing Center for Infectious Disease"/>
            <person name="Wu L."/>
            <person name="Ma J."/>
        </authorList>
    </citation>
    <scope>NUCLEOTIDE SEQUENCE [LARGE SCALE GENOMIC DNA]</scope>
    <source>
        <strain evidence="2">CCM 7756</strain>
    </source>
</reference>
<sequence length="390" mass="44679">MSFFIGSVLILLVLNIFYNINLNPFFTLVLGLFVSFYTLDRLYEKVVPDKLLVALQSDEIRLFKDQESMMEIEIRNDGWLPILSATLKLTAGDDIQFEKDISLNTRNHTETIAHFTVMPKSSTILRVPFHAKKRGVSKIISTQIEIPRIFGFGSLLLVQSNRSLHEVLVYPEQLLVPPFDMRNKSTQGLFIQRKALFSDPMLTIGTREYHQSDGIRDVHWKASARTGELQTRIYEKTTHLSWMVLINLRSEKNYAPPMNIEESIEKIAYLTGRAAELQIPYSLYTNLSSFDSGSFLSRSEGSGGLHYRSTLEMLARINTLSFTLSFDRLLKHIYLHKELPSHLLFTGKTDPSIEEMLQLFQAKGVQIFQIDTSGISPYNAYKRSRSHVSI</sequence>
<dbReference type="EMBL" id="JBHRVQ010000001">
    <property type="protein sequence ID" value="MFC3387134.1"/>
    <property type="molecule type" value="Genomic_DNA"/>
</dbReference>